<gene>
    <name evidence="3" type="ORF">C9I94_05860</name>
</gene>
<proteinExistence type="predicted"/>
<name>A0A2T3PAR3_9GAMM</name>
<protein>
    <submittedName>
        <fullName evidence="3">PEP-CTERM sorting domain-containing protein</fullName>
    </submittedName>
</protein>
<dbReference type="NCBIfam" id="TIGR02595">
    <property type="entry name" value="PEP_CTERM"/>
    <property type="match status" value="1"/>
</dbReference>
<dbReference type="InterPro" id="IPR013424">
    <property type="entry name" value="Ice-binding_C"/>
</dbReference>
<evidence type="ECO:0000259" key="2">
    <source>
        <dbReference type="Pfam" id="PF07589"/>
    </source>
</evidence>
<evidence type="ECO:0000313" key="4">
    <source>
        <dbReference type="Proteomes" id="UP000240481"/>
    </source>
</evidence>
<feature type="signal peptide" evidence="1">
    <location>
        <begin position="1"/>
        <end position="39"/>
    </location>
</feature>
<keyword evidence="4" id="KW-1185">Reference proteome</keyword>
<dbReference type="Pfam" id="PF07589">
    <property type="entry name" value="PEP-CTERM"/>
    <property type="match status" value="1"/>
</dbReference>
<feature type="chain" id="PRO_5015630118" evidence="1">
    <location>
        <begin position="40"/>
        <end position="223"/>
    </location>
</feature>
<reference evidence="3 4" key="1">
    <citation type="submission" date="2018-01" db="EMBL/GenBank/DDBJ databases">
        <title>Whole genome sequencing of Histamine producing bacteria.</title>
        <authorList>
            <person name="Butler K."/>
        </authorList>
    </citation>
    <scope>NUCLEOTIDE SEQUENCE [LARGE SCALE GENOMIC DNA]</scope>
    <source>
        <strain evidence="3 4">DSM 24669</strain>
    </source>
</reference>
<sequence>MAHYMLSLYQYQLLKVRLMNLFTKFLLISCTLLSSTAHSVTITTFTDSALWEAAVSSYSQEDFEMSPSVTASQAGDTFTLDDFEIVIDKNHGSIEIDSSGTGPIIGGTKSFFGDVHSVGGTEPQFQTLNFFNDISAFAADFAEGDADGITLHVLGQSLPITFSGITFFGFISDTAFSSVNITGGSTGSGFYVMDNVKFVPEPSALLLFSLGLIGFGFIRKSAK</sequence>
<evidence type="ECO:0000313" key="3">
    <source>
        <dbReference type="EMBL" id="PSW26073.1"/>
    </source>
</evidence>
<organism evidence="3 4">
    <name type="scientific">Photobacterium swingsii</name>
    <dbReference type="NCBI Taxonomy" id="680026"/>
    <lineage>
        <taxon>Bacteria</taxon>
        <taxon>Pseudomonadati</taxon>
        <taxon>Pseudomonadota</taxon>
        <taxon>Gammaproteobacteria</taxon>
        <taxon>Vibrionales</taxon>
        <taxon>Vibrionaceae</taxon>
        <taxon>Photobacterium</taxon>
    </lineage>
</organism>
<dbReference type="EMBL" id="PYLZ01000002">
    <property type="protein sequence ID" value="PSW26073.1"/>
    <property type="molecule type" value="Genomic_DNA"/>
</dbReference>
<dbReference type="Proteomes" id="UP000240481">
    <property type="component" value="Unassembled WGS sequence"/>
</dbReference>
<accession>A0A2T3PAR3</accession>
<feature type="domain" description="Ice-binding protein C-terminal" evidence="2">
    <location>
        <begin position="199"/>
        <end position="220"/>
    </location>
</feature>
<evidence type="ECO:0000256" key="1">
    <source>
        <dbReference type="SAM" id="SignalP"/>
    </source>
</evidence>
<comment type="caution">
    <text evidence="3">The sequence shown here is derived from an EMBL/GenBank/DDBJ whole genome shotgun (WGS) entry which is preliminary data.</text>
</comment>
<dbReference type="AlphaFoldDB" id="A0A2T3PAR3"/>
<keyword evidence="1" id="KW-0732">Signal</keyword>